<feature type="transmembrane region" description="Helical" evidence="8">
    <location>
        <begin position="227"/>
        <end position="249"/>
    </location>
</feature>
<dbReference type="SUPFAM" id="SSF81345">
    <property type="entry name" value="ABC transporter involved in vitamin B12 uptake, BtuC"/>
    <property type="match status" value="1"/>
</dbReference>
<evidence type="ECO:0000313" key="10">
    <source>
        <dbReference type="Proteomes" id="UP001601992"/>
    </source>
</evidence>
<comment type="subcellular location">
    <subcellularLocation>
        <location evidence="1">Cell membrane</location>
        <topology evidence="1">Multi-pass membrane protein</topology>
    </subcellularLocation>
</comment>
<evidence type="ECO:0000256" key="4">
    <source>
        <dbReference type="ARBA" id="ARBA00022475"/>
    </source>
</evidence>
<dbReference type="PANTHER" id="PTHR30472:SF24">
    <property type="entry name" value="FERRIC ENTEROBACTIN TRANSPORT SYSTEM PERMEASE PROTEIN FEPG"/>
    <property type="match status" value="1"/>
</dbReference>
<comment type="caution">
    <text evidence="9">The sequence shown here is derived from an EMBL/GenBank/DDBJ whole genome shotgun (WGS) entry which is preliminary data.</text>
</comment>
<dbReference type="PANTHER" id="PTHR30472">
    <property type="entry name" value="FERRIC ENTEROBACTIN TRANSPORT SYSTEM PERMEASE PROTEIN"/>
    <property type="match status" value="1"/>
</dbReference>
<keyword evidence="5 8" id="KW-0812">Transmembrane</keyword>
<accession>A0ABW6RRW8</accession>
<dbReference type="Proteomes" id="UP001601992">
    <property type="component" value="Unassembled WGS sequence"/>
</dbReference>
<sequence>MTESAADIASDAKVVLPQRLVRPAVRIGPISAVRRPAVLTAVLTLAVVLVVLAVLDVWLGGDPIPLPQLLNALTGGGTGAQRFIVWELRMPRTATALIVGAALGLAGAITQSVLRNPLAAPDLLGITAGASLAATAATVVGGAFAASVYGVPLAALLGGLITAAAIYLFAWRGGEVAGFRLVLIGIGVNAMLVAGVGWLLVSAQIQDVGKAQVWLNGSLDDTSWSRFWPTAAAFVIALAITLGAARSLAALRFGPDIARSLGVRVQWNQGLLLTAAAALAALATSACGPIAFVALAAPQIARRITGSAGEPLFGSALTGAVLVTGSDLLARAILPEDLPVGVVTAGFGGCYLLYSLVRSNRKASL</sequence>
<organism evidence="9 10">
    <name type="scientific">Nocardia jiangxiensis</name>
    <dbReference type="NCBI Taxonomy" id="282685"/>
    <lineage>
        <taxon>Bacteria</taxon>
        <taxon>Bacillati</taxon>
        <taxon>Actinomycetota</taxon>
        <taxon>Actinomycetes</taxon>
        <taxon>Mycobacteriales</taxon>
        <taxon>Nocardiaceae</taxon>
        <taxon>Nocardia</taxon>
    </lineage>
</organism>
<reference evidence="9 10" key="1">
    <citation type="submission" date="2024-10" db="EMBL/GenBank/DDBJ databases">
        <title>The Natural Products Discovery Center: Release of the First 8490 Sequenced Strains for Exploring Actinobacteria Biosynthetic Diversity.</title>
        <authorList>
            <person name="Kalkreuter E."/>
            <person name="Kautsar S.A."/>
            <person name="Yang D."/>
            <person name="Bader C.D."/>
            <person name="Teijaro C.N."/>
            <person name="Fluegel L."/>
            <person name="Davis C.M."/>
            <person name="Simpson J.R."/>
            <person name="Lauterbach L."/>
            <person name="Steele A.D."/>
            <person name="Gui C."/>
            <person name="Meng S."/>
            <person name="Li G."/>
            <person name="Viehrig K."/>
            <person name="Ye F."/>
            <person name="Su P."/>
            <person name="Kiefer A.F."/>
            <person name="Nichols A."/>
            <person name="Cepeda A.J."/>
            <person name="Yan W."/>
            <person name="Fan B."/>
            <person name="Jiang Y."/>
            <person name="Adhikari A."/>
            <person name="Zheng C.-J."/>
            <person name="Schuster L."/>
            <person name="Cowan T.M."/>
            <person name="Smanski M.J."/>
            <person name="Chevrette M.G."/>
            <person name="De Carvalho L.P.S."/>
            <person name="Shen B."/>
        </authorList>
    </citation>
    <scope>NUCLEOTIDE SEQUENCE [LARGE SCALE GENOMIC DNA]</scope>
    <source>
        <strain evidence="9 10">NPDC002593</strain>
    </source>
</reference>
<dbReference type="InterPro" id="IPR037294">
    <property type="entry name" value="ABC_BtuC-like"/>
</dbReference>
<keyword evidence="7 8" id="KW-0472">Membrane</keyword>
<feature type="transmembrane region" description="Helical" evidence="8">
    <location>
        <begin position="270"/>
        <end position="297"/>
    </location>
</feature>
<feature type="transmembrane region" description="Helical" evidence="8">
    <location>
        <begin position="181"/>
        <end position="201"/>
    </location>
</feature>
<feature type="transmembrane region" description="Helical" evidence="8">
    <location>
        <begin position="36"/>
        <end position="59"/>
    </location>
</feature>
<keyword evidence="4" id="KW-1003">Cell membrane</keyword>
<evidence type="ECO:0000256" key="8">
    <source>
        <dbReference type="SAM" id="Phobius"/>
    </source>
</evidence>
<evidence type="ECO:0000256" key="3">
    <source>
        <dbReference type="ARBA" id="ARBA00022448"/>
    </source>
</evidence>
<dbReference type="InterPro" id="IPR000522">
    <property type="entry name" value="ABC_transptr_permease_BtuC"/>
</dbReference>
<feature type="transmembrane region" description="Helical" evidence="8">
    <location>
        <begin position="123"/>
        <end position="145"/>
    </location>
</feature>
<evidence type="ECO:0000256" key="5">
    <source>
        <dbReference type="ARBA" id="ARBA00022692"/>
    </source>
</evidence>
<feature type="transmembrane region" description="Helical" evidence="8">
    <location>
        <begin position="151"/>
        <end position="169"/>
    </location>
</feature>
<keyword evidence="10" id="KW-1185">Reference proteome</keyword>
<dbReference type="Gene3D" id="1.10.3470.10">
    <property type="entry name" value="ABC transporter involved in vitamin B12 uptake, BtuC"/>
    <property type="match status" value="1"/>
</dbReference>
<dbReference type="EMBL" id="JBIAQY010000001">
    <property type="protein sequence ID" value="MFF3566752.1"/>
    <property type="molecule type" value="Genomic_DNA"/>
</dbReference>
<protein>
    <submittedName>
        <fullName evidence="9">FecCD family ABC transporter permease</fullName>
    </submittedName>
</protein>
<evidence type="ECO:0000256" key="6">
    <source>
        <dbReference type="ARBA" id="ARBA00022989"/>
    </source>
</evidence>
<feature type="transmembrane region" description="Helical" evidence="8">
    <location>
        <begin position="338"/>
        <end position="357"/>
    </location>
</feature>
<gene>
    <name evidence="9" type="ORF">ACFYXQ_03110</name>
</gene>
<evidence type="ECO:0000256" key="1">
    <source>
        <dbReference type="ARBA" id="ARBA00004651"/>
    </source>
</evidence>
<keyword evidence="6 8" id="KW-1133">Transmembrane helix</keyword>
<proteinExistence type="inferred from homology"/>
<evidence type="ECO:0000256" key="7">
    <source>
        <dbReference type="ARBA" id="ARBA00023136"/>
    </source>
</evidence>
<evidence type="ECO:0000256" key="2">
    <source>
        <dbReference type="ARBA" id="ARBA00007935"/>
    </source>
</evidence>
<feature type="transmembrane region" description="Helical" evidence="8">
    <location>
        <begin position="94"/>
        <end position="114"/>
    </location>
</feature>
<dbReference type="RefSeq" id="WP_387402479.1">
    <property type="nucleotide sequence ID" value="NZ_JBIAQY010000001.1"/>
</dbReference>
<keyword evidence="3" id="KW-0813">Transport</keyword>
<evidence type="ECO:0000313" key="9">
    <source>
        <dbReference type="EMBL" id="MFF3566752.1"/>
    </source>
</evidence>
<comment type="similarity">
    <text evidence="2">Belongs to the binding-protein-dependent transport system permease family. FecCD subfamily.</text>
</comment>
<dbReference type="Pfam" id="PF01032">
    <property type="entry name" value="FecCD"/>
    <property type="match status" value="1"/>
</dbReference>
<dbReference type="CDD" id="cd06550">
    <property type="entry name" value="TM_ABC_iron-siderophores_like"/>
    <property type="match status" value="1"/>
</dbReference>
<name>A0ABW6RRW8_9NOCA</name>